<proteinExistence type="predicted"/>
<reference evidence="2" key="1">
    <citation type="submission" date="2019-02" db="EMBL/GenBank/DDBJ databases">
        <authorList>
            <person name="Gruber-Vodicka R. H."/>
            <person name="Seah K. B. B."/>
        </authorList>
    </citation>
    <scope>NUCLEOTIDE SEQUENCE</scope>
    <source>
        <strain evidence="2">BECK_DK47</strain>
    </source>
</reference>
<evidence type="ECO:0000313" key="2">
    <source>
        <dbReference type="EMBL" id="VFJ42607.1"/>
    </source>
</evidence>
<keyword evidence="1" id="KW-1133">Transmembrane helix</keyword>
<name>A0A450RUA8_9GAMM</name>
<dbReference type="AlphaFoldDB" id="A0A450RUA8"/>
<evidence type="ECO:0000256" key="1">
    <source>
        <dbReference type="SAM" id="Phobius"/>
    </source>
</evidence>
<accession>A0A450RUA8</accession>
<feature type="transmembrane region" description="Helical" evidence="1">
    <location>
        <begin position="12"/>
        <end position="32"/>
    </location>
</feature>
<keyword evidence="1" id="KW-0472">Membrane</keyword>
<protein>
    <submittedName>
        <fullName evidence="2">Uncharacterized protein</fullName>
    </submittedName>
</protein>
<dbReference type="EMBL" id="CAADEX010000002">
    <property type="protein sequence ID" value="VFJ42607.1"/>
    <property type="molecule type" value="Genomic_DNA"/>
</dbReference>
<sequence>MFHMDCNLSSLGAFLFDLAPLPGFFFFGILTLQREGVRAPERDRLHQGRIFRVLQVFPLAGFQPVAQSLAIASQGDLQFHAVAEEFGN</sequence>
<gene>
    <name evidence="2" type="ORF">BECKDK2373B_GA0170837_100231</name>
</gene>
<organism evidence="2">
    <name type="scientific">Candidatus Kentrum sp. DK</name>
    <dbReference type="NCBI Taxonomy" id="2126562"/>
    <lineage>
        <taxon>Bacteria</taxon>
        <taxon>Pseudomonadati</taxon>
        <taxon>Pseudomonadota</taxon>
        <taxon>Gammaproteobacteria</taxon>
        <taxon>Candidatus Kentrum</taxon>
    </lineage>
</organism>
<keyword evidence="1" id="KW-0812">Transmembrane</keyword>